<accession>A0A7K3W1C2</accession>
<dbReference type="SUPFAM" id="SSF51338">
    <property type="entry name" value="Composite domain of metallo-dependent hydrolases"/>
    <property type="match status" value="1"/>
</dbReference>
<dbReference type="InterPro" id="IPR032466">
    <property type="entry name" value="Metal_Hydrolase"/>
</dbReference>
<dbReference type="Gene3D" id="2.30.40.10">
    <property type="entry name" value="Urease, subunit C, domain 1"/>
    <property type="match status" value="1"/>
</dbReference>
<evidence type="ECO:0000313" key="2">
    <source>
        <dbReference type="EMBL" id="NEK58428.1"/>
    </source>
</evidence>
<dbReference type="Pfam" id="PF01979">
    <property type="entry name" value="Amidohydro_1"/>
    <property type="match status" value="1"/>
</dbReference>
<keyword evidence="3" id="KW-1185">Reference proteome</keyword>
<dbReference type="Gene3D" id="3.20.20.140">
    <property type="entry name" value="Metal-dependent hydrolases"/>
    <property type="match status" value="1"/>
</dbReference>
<evidence type="ECO:0000313" key="3">
    <source>
        <dbReference type="Proteomes" id="UP000470246"/>
    </source>
</evidence>
<dbReference type="InterPro" id="IPR006680">
    <property type="entry name" value="Amidohydro-rel"/>
</dbReference>
<dbReference type="GO" id="GO:0016810">
    <property type="term" value="F:hydrolase activity, acting on carbon-nitrogen (but not peptide) bonds"/>
    <property type="evidence" value="ECO:0007669"/>
    <property type="project" value="InterPro"/>
</dbReference>
<gene>
    <name evidence="2" type="ORF">GCU56_11145</name>
</gene>
<dbReference type="CDD" id="cd01299">
    <property type="entry name" value="Met_dep_hydrolase_A"/>
    <property type="match status" value="1"/>
</dbReference>
<sequence>MSEPILITGGTVVDGTGADARPGEAVLIRDGRIAALGAAAEAQAVDLPGLTRIDATGRTVMPGLIDAHTHLSFGEPTGNDELFFHRTEAFSSMLSAHNAQKVLRAGVTSVLDADCLWNIGVELRDAIESGFVEGPRMRAGGNALMTMLGGTAGRLIRDEGTTGYATVVHDANGIQREVRRQIKHGVDWIKVMVTGLIPSVKGPEVKVWNKREIQAVVDAAHELNTPVVGHCRNSISTKESAEAGMDLIYHSSYMDDEALEAVVENGSALCPTFTLLGNLVEYGEKVGTAPELLDVFKAELDVTGVMIDKAHRAGVRVITGSETGFAITPCGEWHARELDMLVQYAGFSPMEAITAATSQAAWAIKMEGSLGAVREGYVADVLVVDGDPLADITVLTREGAIVEVVKEGRRIDLSRPLPERRPRSGEKVSFLAACPLTRAFALEDTRLAQAAREGDVLSDDQMRELSKA</sequence>
<dbReference type="InterPro" id="IPR011059">
    <property type="entry name" value="Metal-dep_hydrolase_composite"/>
</dbReference>
<comment type="caution">
    <text evidence="2">The sequence shown here is derived from an EMBL/GenBank/DDBJ whole genome shotgun (WGS) entry which is preliminary data.</text>
</comment>
<dbReference type="PANTHER" id="PTHR43135:SF3">
    <property type="entry name" value="ALPHA-D-RIBOSE 1-METHYLPHOSPHONATE 5-TRIPHOSPHATE DIPHOSPHATASE"/>
    <property type="match status" value="1"/>
</dbReference>
<dbReference type="SUPFAM" id="SSF51556">
    <property type="entry name" value="Metallo-dependent hydrolases"/>
    <property type="match status" value="1"/>
</dbReference>
<dbReference type="RefSeq" id="WP_163481798.1">
    <property type="nucleotide sequence ID" value="NZ_JAAGWF010000010.1"/>
</dbReference>
<keyword evidence="2" id="KW-0378">Hydrolase</keyword>
<evidence type="ECO:0000259" key="1">
    <source>
        <dbReference type="Pfam" id="PF01979"/>
    </source>
</evidence>
<name>A0A7K3W1C2_9ACTN</name>
<organism evidence="2 3">
    <name type="scientific">Geodermatophilus sabuli</name>
    <dbReference type="NCBI Taxonomy" id="1564158"/>
    <lineage>
        <taxon>Bacteria</taxon>
        <taxon>Bacillati</taxon>
        <taxon>Actinomycetota</taxon>
        <taxon>Actinomycetes</taxon>
        <taxon>Geodermatophilales</taxon>
        <taxon>Geodermatophilaceae</taxon>
        <taxon>Geodermatophilus</taxon>
    </lineage>
</organism>
<feature type="domain" description="Amidohydrolase-related" evidence="1">
    <location>
        <begin position="59"/>
        <end position="410"/>
    </location>
</feature>
<reference evidence="2 3" key="1">
    <citation type="submission" date="2020-02" db="EMBL/GenBank/DDBJ databases">
        <title>Geodermatophilus sabuli CPCC 205279 I12A-02694.</title>
        <authorList>
            <person name="Jiang Z."/>
        </authorList>
    </citation>
    <scope>NUCLEOTIDE SEQUENCE [LARGE SCALE GENOMIC DNA]</scope>
    <source>
        <strain evidence="2 3">I12A-02694</strain>
    </source>
</reference>
<dbReference type="AlphaFoldDB" id="A0A7K3W1C2"/>
<dbReference type="EMBL" id="JAAGWF010000010">
    <property type="protein sequence ID" value="NEK58428.1"/>
    <property type="molecule type" value="Genomic_DNA"/>
</dbReference>
<dbReference type="InterPro" id="IPR051781">
    <property type="entry name" value="Metallo-dep_Hydrolase"/>
</dbReference>
<dbReference type="PANTHER" id="PTHR43135">
    <property type="entry name" value="ALPHA-D-RIBOSE 1-METHYLPHOSPHONATE 5-TRIPHOSPHATE DIPHOSPHATASE"/>
    <property type="match status" value="1"/>
</dbReference>
<dbReference type="InterPro" id="IPR057744">
    <property type="entry name" value="OTAase-like"/>
</dbReference>
<protein>
    <submittedName>
        <fullName evidence="2">Amidohydrolase family protein</fullName>
    </submittedName>
</protein>
<proteinExistence type="predicted"/>
<dbReference type="Proteomes" id="UP000470246">
    <property type="component" value="Unassembled WGS sequence"/>
</dbReference>